<accession>A0ABY7CRF2</accession>
<evidence type="ECO:0008006" key="5">
    <source>
        <dbReference type="Google" id="ProtNLM"/>
    </source>
</evidence>
<name>A0ABY7CRF2_9BASI</name>
<evidence type="ECO:0000256" key="2">
    <source>
        <dbReference type="SAM" id="SignalP"/>
    </source>
</evidence>
<feature type="compositionally biased region" description="Polar residues" evidence="1">
    <location>
        <begin position="103"/>
        <end position="119"/>
    </location>
</feature>
<feature type="chain" id="PRO_5046722586" description="Secreted protein" evidence="2">
    <location>
        <begin position="22"/>
        <end position="129"/>
    </location>
</feature>
<keyword evidence="2" id="KW-0732">Signal</keyword>
<sequence>MWTMNRRYLFILCGTFLASNAMHDFFSTSHLASQKIQERPSDGSPCTTLSLAFPSARAPEFSGEMRQTLDLFGPPTPLCHGDIMTSEEQTTAGQELRLASIGASKNSRSIKPSPINSEQTPHHRGLIRQ</sequence>
<gene>
    <name evidence="3" type="ORF">PtA15_7A637</name>
</gene>
<feature type="signal peptide" evidence="2">
    <location>
        <begin position="1"/>
        <end position="21"/>
    </location>
</feature>
<protein>
    <recommendedName>
        <fullName evidence="5">Secreted protein</fullName>
    </recommendedName>
</protein>
<reference evidence="3" key="1">
    <citation type="submission" date="2022-10" db="EMBL/GenBank/DDBJ databases">
        <title>Puccinia triticina Genome sequencing and assembly.</title>
        <authorList>
            <person name="Li C."/>
        </authorList>
    </citation>
    <scope>NUCLEOTIDE SEQUENCE</scope>
    <source>
        <strain evidence="3">Pt15</strain>
    </source>
</reference>
<feature type="region of interest" description="Disordered" evidence="1">
    <location>
        <begin position="99"/>
        <end position="129"/>
    </location>
</feature>
<evidence type="ECO:0000313" key="3">
    <source>
        <dbReference type="EMBL" id="WAQ86908.1"/>
    </source>
</evidence>
<dbReference type="Proteomes" id="UP001164743">
    <property type="component" value="Chromosome 7A"/>
</dbReference>
<keyword evidence="4" id="KW-1185">Reference proteome</keyword>
<dbReference type="EMBL" id="CP110427">
    <property type="protein sequence ID" value="WAQ86908.1"/>
    <property type="molecule type" value="Genomic_DNA"/>
</dbReference>
<dbReference type="GeneID" id="77812159"/>
<dbReference type="RefSeq" id="XP_053022463.1">
    <property type="nucleotide sequence ID" value="XM_053171264.1"/>
</dbReference>
<proteinExistence type="predicted"/>
<evidence type="ECO:0000256" key="1">
    <source>
        <dbReference type="SAM" id="MobiDB-lite"/>
    </source>
</evidence>
<evidence type="ECO:0000313" key="4">
    <source>
        <dbReference type="Proteomes" id="UP001164743"/>
    </source>
</evidence>
<organism evidence="3 4">
    <name type="scientific">Puccinia triticina</name>
    <dbReference type="NCBI Taxonomy" id="208348"/>
    <lineage>
        <taxon>Eukaryota</taxon>
        <taxon>Fungi</taxon>
        <taxon>Dikarya</taxon>
        <taxon>Basidiomycota</taxon>
        <taxon>Pucciniomycotina</taxon>
        <taxon>Pucciniomycetes</taxon>
        <taxon>Pucciniales</taxon>
        <taxon>Pucciniaceae</taxon>
        <taxon>Puccinia</taxon>
    </lineage>
</organism>